<keyword evidence="1" id="KW-0472">Membrane</keyword>
<dbReference type="EMBL" id="KF900616">
    <property type="protein sequence ID" value="AIF01265.1"/>
    <property type="molecule type" value="Genomic_DNA"/>
</dbReference>
<reference evidence="2" key="1">
    <citation type="journal article" date="2014" name="Genome Biol. Evol.">
        <title>Pangenome evidence for extensive interdomain horizontal transfer affecting lineage core and shell genes in uncultured planktonic thaumarchaeota and euryarchaeota.</title>
        <authorList>
            <person name="Deschamps P."/>
            <person name="Zivanovic Y."/>
            <person name="Moreira D."/>
            <person name="Rodriguez-Valera F."/>
            <person name="Lopez-Garcia P."/>
        </authorList>
    </citation>
    <scope>NUCLEOTIDE SEQUENCE</scope>
</reference>
<feature type="transmembrane region" description="Helical" evidence="1">
    <location>
        <begin position="106"/>
        <end position="124"/>
    </location>
</feature>
<dbReference type="AlphaFoldDB" id="A0A075GDA6"/>
<sequence>MMIAHLFSLIYGVSFILIGLSHLREPQKFVDIVPSYLPYALFLVYLTGIMEIAGGIGIIYPETRKITGRLLVIFLIAVFPANIYMWTHDIAFNGTKLTTAQHILRAFIQIFLIFMALFLSGDLSES</sequence>
<keyword evidence="1" id="KW-1133">Transmembrane helix</keyword>
<dbReference type="PANTHER" id="PTHR36974">
    <property type="entry name" value="MEMBRANE PROTEIN-RELATED"/>
    <property type="match status" value="1"/>
</dbReference>
<keyword evidence="1" id="KW-0812">Transmembrane</keyword>
<evidence type="ECO:0000256" key="1">
    <source>
        <dbReference type="SAM" id="Phobius"/>
    </source>
</evidence>
<name>A0A075GDA6_9EURY</name>
<feature type="transmembrane region" description="Helical" evidence="1">
    <location>
        <begin position="39"/>
        <end position="60"/>
    </location>
</feature>
<accession>A0A075GDA6</accession>
<protein>
    <submittedName>
        <fullName evidence="2">Putative membrane protein</fullName>
    </submittedName>
</protein>
<dbReference type="PANTHER" id="PTHR36974:SF1">
    <property type="entry name" value="DOXX FAMILY MEMBRANE PROTEIN"/>
    <property type="match status" value="1"/>
</dbReference>
<evidence type="ECO:0000313" key="2">
    <source>
        <dbReference type="EMBL" id="AIF01265.1"/>
    </source>
</evidence>
<proteinExistence type="predicted"/>
<feature type="transmembrane region" description="Helical" evidence="1">
    <location>
        <begin position="67"/>
        <end position="86"/>
    </location>
</feature>
<organism evidence="2">
    <name type="scientific">uncultured marine group II/III euryarchaeote KM3_144_H10</name>
    <dbReference type="NCBI Taxonomy" id="1457880"/>
    <lineage>
        <taxon>Archaea</taxon>
        <taxon>Methanobacteriati</taxon>
        <taxon>Methanobacteriota</taxon>
        <taxon>environmental samples</taxon>
    </lineage>
</organism>